<sequence length="452" mass="50918">MMKNISILLFAAILSLFNLEPCMAQGKSKEDVPTDATTQSGIRFFQGSFQQALNEAKKQHKPLFVDFYAQWCGPCKRMAKTIFTQDSIGKYFNEKFISIQIDAEKPENVAIAKQYKIEAFPTLAFIANDGKAISISVGAMGARELLEAGKTAAGDVIGFKELYEQYRANPSDLDIQQKVLQQAPKFLMAQEGMDAEKWVVRIRKMFSAYIQAKLGPSLINRTDYLIITQLGGDDTEQQQKIADFINTNLPAWQKNVGDAAAYYVIEYNDKRIEDLAKEGNLSYKDYVDKISGEYKPSYSVISFVGNFDPAKSSAKYADAIYVIYKDKDIKKYLELMDDYFKLMGENATPADYGKAAQNLYYAAGKKLAPADHEIAINWVEKALTGETSVVDRINYLVMIGDSYTAIKKYEDATKYYRQGYVESLQLNNMTQVQAMIQATIARKLATLELLQK</sequence>
<dbReference type="SUPFAM" id="SSF52833">
    <property type="entry name" value="Thioredoxin-like"/>
    <property type="match status" value="1"/>
</dbReference>
<dbReference type="PANTHER" id="PTHR32234:SF0">
    <property type="entry name" value="THIOL:DISULFIDE INTERCHANGE PROTEIN DSBD"/>
    <property type="match status" value="1"/>
</dbReference>
<organism evidence="4 5">
    <name type="scientific">Segatella hominis</name>
    <dbReference type="NCBI Taxonomy" id="2518605"/>
    <lineage>
        <taxon>Bacteria</taxon>
        <taxon>Pseudomonadati</taxon>
        <taxon>Bacteroidota</taxon>
        <taxon>Bacteroidia</taxon>
        <taxon>Bacteroidales</taxon>
        <taxon>Prevotellaceae</taxon>
        <taxon>Segatella</taxon>
    </lineage>
</organism>
<name>A0A4Y8V5B6_9BACT</name>
<dbReference type="AlphaFoldDB" id="A0A4Y8V5B6"/>
<feature type="domain" description="Thioredoxin" evidence="3">
    <location>
        <begin position="8"/>
        <end position="154"/>
    </location>
</feature>
<keyword evidence="5" id="KW-1185">Reference proteome</keyword>
<dbReference type="Proteomes" id="UP000297872">
    <property type="component" value="Unassembled WGS sequence"/>
</dbReference>
<dbReference type="InterPro" id="IPR006577">
    <property type="entry name" value="UAS"/>
</dbReference>
<feature type="chain" id="PRO_5021396162" evidence="2">
    <location>
        <begin position="25"/>
        <end position="452"/>
    </location>
</feature>
<proteinExistence type="predicted"/>
<dbReference type="PROSITE" id="PS00194">
    <property type="entry name" value="THIOREDOXIN_1"/>
    <property type="match status" value="1"/>
</dbReference>
<dbReference type="PROSITE" id="PS51352">
    <property type="entry name" value="THIOREDOXIN_2"/>
    <property type="match status" value="1"/>
</dbReference>
<dbReference type="InterPro" id="IPR036249">
    <property type="entry name" value="Thioredoxin-like_sf"/>
</dbReference>
<keyword evidence="2" id="KW-0732">Signal</keyword>
<protein>
    <submittedName>
        <fullName evidence="4">DUF255 domain-containing protein</fullName>
    </submittedName>
</protein>
<reference evidence="4 5" key="1">
    <citation type="submission" date="2019-02" db="EMBL/GenBank/DDBJ databases">
        <title>Draft Genome Sequence of the Prevotella sp. BCRC 81118, Isolated from Human Feces.</title>
        <authorList>
            <person name="Huang C.-H."/>
        </authorList>
    </citation>
    <scope>NUCLEOTIDE SEQUENCE [LARGE SCALE GENOMIC DNA]</scope>
    <source>
        <strain evidence="4 5">BCRC 81118</strain>
    </source>
</reference>
<evidence type="ECO:0000256" key="2">
    <source>
        <dbReference type="SAM" id="SignalP"/>
    </source>
</evidence>
<gene>
    <name evidence="4" type="ORF">EXN75_14250</name>
</gene>
<dbReference type="Pfam" id="PF00085">
    <property type="entry name" value="Thioredoxin"/>
    <property type="match status" value="1"/>
</dbReference>
<evidence type="ECO:0000259" key="3">
    <source>
        <dbReference type="PROSITE" id="PS51352"/>
    </source>
</evidence>
<dbReference type="InterPro" id="IPR013766">
    <property type="entry name" value="Thioredoxin_domain"/>
</dbReference>
<accession>A0A4Y8V5B6</accession>
<dbReference type="Gene3D" id="3.40.30.10">
    <property type="entry name" value="Glutaredoxin"/>
    <property type="match status" value="1"/>
</dbReference>
<evidence type="ECO:0000256" key="1">
    <source>
        <dbReference type="ARBA" id="ARBA00023284"/>
    </source>
</evidence>
<evidence type="ECO:0000313" key="4">
    <source>
        <dbReference type="EMBL" id="TFH76226.1"/>
    </source>
</evidence>
<keyword evidence="1" id="KW-0676">Redox-active center</keyword>
<comment type="caution">
    <text evidence="4">The sequence shown here is derived from an EMBL/GenBank/DDBJ whole genome shotgun (WGS) entry which is preliminary data.</text>
</comment>
<dbReference type="EMBL" id="SGVY01000052">
    <property type="protein sequence ID" value="TFH76226.1"/>
    <property type="molecule type" value="Genomic_DNA"/>
</dbReference>
<feature type="signal peptide" evidence="2">
    <location>
        <begin position="1"/>
        <end position="24"/>
    </location>
</feature>
<dbReference type="PANTHER" id="PTHR32234">
    <property type="entry name" value="THIOL:DISULFIDE INTERCHANGE PROTEIN DSBD"/>
    <property type="match status" value="1"/>
</dbReference>
<dbReference type="SMART" id="SM00594">
    <property type="entry name" value="UAS"/>
    <property type="match status" value="1"/>
</dbReference>
<dbReference type="GO" id="GO:0015035">
    <property type="term" value="F:protein-disulfide reductase activity"/>
    <property type="evidence" value="ECO:0007669"/>
    <property type="project" value="TreeGrafter"/>
</dbReference>
<dbReference type="OrthoDB" id="1099736at2"/>
<dbReference type="InterPro" id="IPR017937">
    <property type="entry name" value="Thioredoxin_CS"/>
</dbReference>
<dbReference type="GO" id="GO:0045454">
    <property type="term" value="P:cell redox homeostasis"/>
    <property type="evidence" value="ECO:0007669"/>
    <property type="project" value="TreeGrafter"/>
</dbReference>
<evidence type="ECO:0000313" key="5">
    <source>
        <dbReference type="Proteomes" id="UP000297872"/>
    </source>
</evidence>